<evidence type="ECO:0000313" key="2">
    <source>
        <dbReference type="EMBL" id="SNR90684.1"/>
    </source>
</evidence>
<evidence type="ECO:0000313" key="3">
    <source>
        <dbReference type="Proteomes" id="UP000198405"/>
    </source>
</evidence>
<keyword evidence="3" id="KW-1185">Reference proteome</keyword>
<name>A0A239A6J5_9BACT</name>
<reference evidence="3" key="1">
    <citation type="submission" date="2017-06" db="EMBL/GenBank/DDBJ databases">
        <authorList>
            <person name="Varghese N."/>
            <person name="Submissions S."/>
        </authorList>
    </citation>
    <scope>NUCLEOTIDE SEQUENCE [LARGE SCALE GENOMIC DNA]</scope>
    <source>
        <strain evidence="3">DSM 15668</strain>
    </source>
</reference>
<dbReference type="AlphaFoldDB" id="A0A239A6J5"/>
<dbReference type="Proteomes" id="UP000198405">
    <property type="component" value="Unassembled WGS sequence"/>
</dbReference>
<feature type="transmembrane region" description="Helical" evidence="1">
    <location>
        <begin position="98"/>
        <end position="119"/>
    </location>
</feature>
<feature type="transmembrane region" description="Helical" evidence="1">
    <location>
        <begin position="223"/>
        <end position="242"/>
    </location>
</feature>
<protein>
    <submittedName>
        <fullName evidence="2">Uncharacterized protein</fullName>
    </submittedName>
</protein>
<feature type="transmembrane region" description="Helical" evidence="1">
    <location>
        <begin position="199"/>
        <end position="217"/>
    </location>
</feature>
<sequence length="264" mass="31249">MEALKEFFNDVEVAFKETSKDIGNKEHFEYVYNHIKSLIRYPVDPETKKKITKIHSLFKTVVDNFPRISDKNFIMALLITKFFVEQYKKEKKEIISQAFGQFLLLTVPSILLAHIVLFIPTDFKLKIQDVVFTQIPSLLWTKFIEFKNLIFQKFYFLYSNLLAHQIDKQFFIELGILLIILAVVYFLISLLLGFLLRDFYIKLLFFGYIFLILKFMASRNFSFIIISYCVIVFGILIGFDVVNALRNEKIKILVVVYEYIKSFL</sequence>
<accession>A0A239A6J5</accession>
<keyword evidence="1" id="KW-1133">Transmembrane helix</keyword>
<evidence type="ECO:0000256" key="1">
    <source>
        <dbReference type="SAM" id="Phobius"/>
    </source>
</evidence>
<organism evidence="2 3">
    <name type="scientific">Desulfurobacterium atlanticum</name>
    <dbReference type="NCBI Taxonomy" id="240169"/>
    <lineage>
        <taxon>Bacteria</taxon>
        <taxon>Pseudomonadati</taxon>
        <taxon>Aquificota</taxon>
        <taxon>Aquificia</taxon>
        <taxon>Desulfurobacteriales</taxon>
        <taxon>Desulfurobacteriaceae</taxon>
        <taxon>Desulfurobacterium</taxon>
    </lineage>
</organism>
<dbReference type="RefSeq" id="WP_143341020.1">
    <property type="nucleotide sequence ID" value="NZ_FZOB01000015.1"/>
</dbReference>
<feature type="transmembrane region" description="Helical" evidence="1">
    <location>
        <begin position="170"/>
        <end position="192"/>
    </location>
</feature>
<keyword evidence="1" id="KW-0472">Membrane</keyword>
<proteinExistence type="predicted"/>
<keyword evidence="1" id="KW-0812">Transmembrane</keyword>
<gene>
    <name evidence="2" type="ORF">SAMN06265340_11530</name>
</gene>
<dbReference type="EMBL" id="FZOB01000015">
    <property type="protein sequence ID" value="SNR90684.1"/>
    <property type="molecule type" value="Genomic_DNA"/>
</dbReference>